<evidence type="ECO:0000256" key="2">
    <source>
        <dbReference type="ARBA" id="ARBA00023125"/>
    </source>
</evidence>
<dbReference type="Pfam" id="PF12833">
    <property type="entry name" value="HTH_18"/>
    <property type="match status" value="1"/>
</dbReference>
<dbReference type="SUPFAM" id="SSF46689">
    <property type="entry name" value="Homeodomain-like"/>
    <property type="match status" value="1"/>
</dbReference>
<dbReference type="Proteomes" id="UP000503482">
    <property type="component" value="Chromosome"/>
</dbReference>
<dbReference type="InterPro" id="IPR020449">
    <property type="entry name" value="Tscrpt_reg_AraC-type_HTH"/>
</dbReference>
<accession>A0AAE7B877</accession>
<dbReference type="PROSITE" id="PS01124">
    <property type="entry name" value="HTH_ARAC_FAMILY_2"/>
    <property type="match status" value="1"/>
</dbReference>
<dbReference type="Gene3D" id="1.10.10.60">
    <property type="entry name" value="Homeodomain-like"/>
    <property type="match status" value="1"/>
</dbReference>
<dbReference type="PRINTS" id="PR00032">
    <property type="entry name" value="HTHARAC"/>
</dbReference>
<dbReference type="InterPro" id="IPR018060">
    <property type="entry name" value="HTH_AraC"/>
</dbReference>
<keyword evidence="3" id="KW-0804">Transcription</keyword>
<evidence type="ECO:0000256" key="3">
    <source>
        <dbReference type="ARBA" id="ARBA00023163"/>
    </source>
</evidence>
<proteinExistence type="predicted"/>
<evidence type="ECO:0000256" key="1">
    <source>
        <dbReference type="ARBA" id="ARBA00023015"/>
    </source>
</evidence>
<dbReference type="InterPro" id="IPR003313">
    <property type="entry name" value="AraC-bd"/>
</dbReference>
<dbReference type="PANTHER" id="PTHR43280">
    <property type="entry name" value="ARAC-FAMILY TRANSCRIPTIONAL REGULATOR"/>
    <property type="match status" value="1"/>
</dbReference>
<protein>
    <submittedName>
        <fullName evidence="5">Transcriptional regulator, AraC family</fullName>
    </submittedName>
</protein>
<dbReference type="InterPro" id="IPR037923">
    <property type="entry name" value="HTH-like"/>
</dbReference>
<evidence type="ECO:0000313" key="5">
    <source>
        <dbReference type="EMBL" id="QKF67228.1"/>
    </source>
</evidence>
<dbReference type="PANTHER" id="PTHR43280:SF32">
    <property type="entry name" value="TRANSCRIPTIONAL REGULATORY PROTEIN"/>
    <property type="match status" value="1"/>
</dbReference>
<dbReference type="Pfam" id="PF02311">
    <property type="entry name" value="AraC_binding"/>
    <property type="match status" value="1"/>
</dbReference>
<dbReference type="KEGG" id="avp:AVENP_1682"/>
<keyword evidence="2" id="KW-0238">DNA-binding</keyword>
<dbReference type="SUPFAM" id="SSF51215">
    <property type="entry name" value="Regulatory protein AraC"/>
    <property type="match status" value="1"/>
</dbReference>
<evidence type="ECO:0000313" key="6">
    <source>
        <dbReference type="Proteomes" id="UP000503482"/>
    </source>
</evidence>
<organism evidence="5 6">
    <name type="scientific">Arcobacter venerupis</name>
    <dbReference type="NCBI Taxonomy" id="1054033"/>
    <lineage>
        <taxon>Bacteria</taxon>
        <taxon>Pseudomonadati</taxon>
        <taxon>Campylobacterota</taxon>
        <taxon>Epsilonproteobacteria</taxon>
        <taxon>Campylobacterales</taxon>
        <taxon>Arcobacteraceae</taxon>
        <taxon>Arcobacter</taxon>
    </lineage>
</organism>
<dbReference type="AlphaFoldDB" id="A0AAE7B877"/>
<reference evidence="5 6" key="1">
    <citation type="submission" date="2020-05" db="EMBL/GenBank/DDBJ databases">
        <title>Complete genome sequencing of Campylobacter and Arcobacter type strains.</title>
        <authorList>
            <person name="Miller W.G."/>
            <person name="Yee E."/>
        </authorList>
    </citation>
    <scope>NUCLEOTIDE SEQUENCE [LARGE SCALE GENOMIC DNA]</scope>
    <source>
        <strain evidence="5 6">LMG 26156</strain>
    </source>
</reference>
<dbReference type="RefSeq" id="WP_128360172.1">
    <property type="nucleotide sequence ID" value="NZ_CP053840.1"/>
</dbReference>
<keyword evidence="6" id="KW-1185">Reference proteome</keyword>
<evidence type="ECO:0000259" key="4">
    <source>
        <dbReference type="PROSITE" id="PS01124"/>
    </source>
</evidence>
<gene>
    <name evidence="5" type="ORF">AVENP_1682</name>
</gene>
<sequence>MEDLLEIKFLSSLENDGFEILTLDKLLGKYDLTNHYMTKPHRIKFYNILYFTNADDYHYVDFKEYPVKKGSLIFLNKNQIHNFSKTANYQGYIILFTDKFLSRNLINIQKVFYNILSKPYILDNCFEEFETIFKQLLSEYEDKNNLFKEKIFTLLFNYLILKSEKLLSLNFDNNQNKKYLTIFEEFTKLLHKNYQISRNVNFYAQKLNISPKHLNTLCKKFLNLSAKNTIDNYIILEAKRELISNLPIKEIAYKLGFIETTNFVKYFKKQTNISPSKFKEQLGF</sequence>
<feature type="domain" description="HTH araC/xylS-type" evidence="4">
    <location>
        <begin position="184"/>
        <end position="281"/>
    </location>
</feature>
<dbReference type="GO" id="GO:0003700">
    <property type="term" value="F:DNA-binding transcription factor activity"/>
    <property type="evidence" value="ECO:0007669"/>
    <property type="project" value="InterPro"/>
</dbReference>
<dbReference type="SMART" id="SM00342">
    <property type="entry name" value="HTH_ARAC"/>
    <property type="match status" value="1"/>
</dbReference>
<dbReference type="EMBL" id="CP053840">
    <property type="protein sequence ID" value="QKF67228.1"/>
    <property type="molecule type" value="Genomic_DNA"/>
</dbReference>
<dbReference type="GO" id="GO:0043565">
    <property type="term" value="F:sequence-specific DNA binding"/>
    <property type="evidence" value="ECO:0007669"/>
    <property type="project" value="InterPro"/>
</dbReference>
<dbReference type="InterPro" id="IPR009057">
    <property type="entry name" value="Homeodomain-like_sf"/>
</dbReference>
<keyword evidence="1" id="KW-0805">Transcription regulation</keyword>
<name>A0AAE7B877_9BACT</name>